<accession>A0A2Z7AAA3</accession>
<organism evidence="1 2">
    <name type="scientific">Dorcoceras hygrometricum</name>
    <dbReference type="NCBI Taxonomy" id="472368"/>
    <lineage>
        <taxon>Eukaryota</taxon>
        <taxon>Viridiplantae</taxon>
        <taxon>Streptophyta</taxon>
        <taxon>Embryophyta</taxon>
        <taxon>Tracheophyta</taxon>
        <taxon>Spermatophyta</taxon>
        <taxon>Magnoliopsida</taxon>
        <taxon>eudicotyledons</taxon>
        <taxon>Gunneridae</taxon>
        <taxon>Pentapetalae</taxon>
        <taxon>asterids</taxon>
        <taxon>lamiids</taxon>
        <taxon>Lamiales</taxon>
        <taxon>Gesneriaceae</taxon>
        <taxon>Didymocarpoideae</taxon>
        <taxon>Trichosporeae</taxon>
        <taxon>Loxocarpinae</taxon>
        <taxon>Dorcoceras</taxon>
    </lineage>
</organism>
<protein>
    <submittedName>
        <fullName evidence="1">ABC transporter G family member 3-like</fullName>
    </submittedName>
</protein>
<evidence type="ECO:0000313" key="1">
    <source>
        <dbReference type="EMBL" id="KZV18305.1"/>
    </source>
</evidence>
<dbReference type="EMBL" id="KV017478">
    <property type="protein sequence ID" value="KZV18305.1"/>
    <property type="molecule type" value="Genomic_DNA"/>
</dbReference>
<reference evidence="1 2" key="1">
    <citation type="journal article" date="2015" name="Proc. Natl. Acad. Sci. U.S.A.">
        <title>The resurrection genome of Boea hygrometrica: A blueprint for survival of dehydration.</title>
        <authorList>
            <person name="Xiao L."/>
            <person name="Yang G."/>
            <person name="Zhang L."/>
            <person name="Yang X."/>
            <person name="Zhao S."/>
            <person name="Ji Z."/>
            <person name="Zhou Q."/>
            <person name="Hu M."/>
            <person name="Wang Y."/>
            <person name="Chen M."/>
            <person name="Xu Y."/>
            <person name="Jin H."/>
            <person name="Xiao X."/>
            <person name="Hu G."/>
            <person name="Bao F."/>
            <person name="Hu Y."/>
            <person name="Wan P."/>
            <person name="Li L."/>
            <person name="Deng X."/>
            <person name="Kuang T."/>
            <person name="Xiang C."/>
            <person name="Zhu J.K."/>
            <person name="Oliver M.J."/>
            <person name="He Y."/>
        </authorList>
    </citation>
    <scope>NUCLEOTIDE SEQUENCE [LARGE SCALE GENOMIC DNA]</scope>
    <source>
        <strain evidence="2">cv. XS01</strain>
    </source>
</reference>
<proteinExistence type="predicted"/>
<dbReference type="Proteomes" id="UP000250235">
    <property type="component" value="Unassembled WGS sequence"/>
</dbReference>
<dbReference type="AlphaFoldDB" id="A0A2Z7AAA3"/>
<name>A0A2Z7AAA3_9LAMI</name>
<gene>
    <name evidence="1" type="ORF">F511_25409</name>
</gene>
<keyword evidence="2" id="KW-1185">Reference proteome</keyword>
<evidence type="ECO:0000313" key="2">
    <source>
        <dbReference type="Proteomes" id="UP000250235"/>
    </source>
</evidence>
<sequence length="82" mass="8938">MSSRGNGDGSDDQIGPMCIVFKTVHYDAKTNFRTIESKISSSAPAAKMEVLLLRSILEVMLPDCTQHLEFHICTGTGKPVLV</sequence>